<feature type="signal peptide" evidence="1">
    <location>
        <begin position="1"/>
        <end position="18"/>
    </location>
</feature>
<feature type="domain" description="Transglycosylase SLT" evidence="2">
    <location>
        <begin position="6"/>
        <end position="191"/>
    </location>
</feature>
<feature type="chain" id="PRO_5045778295" evidence="1">
    <location>
        <begin position="19"/>
        <end position="194"/>
    </location>
</feature>
<dbReference type="InterPro" id="IPR045795">
    <property type="entry name" value="SLT_4"/>
</dbReference>
<dbReference type="RefSeq" id="WP_138865077.1">
    <property type="nucleotide sequence ID" value="NZ_VCPC01000004.1"/>
</dbReference>
<dbReference type="Pfam" id="PF19489">
    <property type="entry name" value="SLT_4"/>
    <property type="match status" value="1"/>
</dbReference>
<dbReference type="EMBL" id="VCPC01000004">
    <property type="protein sequence ID" value="TMV10501.1"/>
    <property type="molecule type" value="Genomic_DNA"/>
</dbReference>
<comment type="caution">
    <text evidence="3">The sequence shown here is derived from an EMBL/GenBank/DDBJ whole genome shotgun (WGS) entry which is preliminary data.</text>
</comment>
<dbReference type="Gene3D" id="1.10.530.10">
    <property type="match status" value="1"/>
</dbReference>
<keyword evidence="4" id="KW-1185">Reference proteome</keyword>
<dbReference type="CDD" id="cd00442">
    <property type="entry name" value="Lyz-like"/>
    <property type="match status" value="1"/>
</dbReference>
<dbReference type="InterPro" id="IPR023346">
    <property type="entry name" value="Lysozyme-like_dom_sf"/>
</dbReference>
<sequence>MSRILCVMILALSVASCGGGYSTPPRNLDDACSIATERPQYVKAFRATERRWGVPVAVQMATIYHESRFRGDARTPYRYALGIIPMGRQSSAYGYSQALDGTWDEYRRETGRRSAKRDKIRDATDFMGWYMNKTREKNGIDLSDARNQYLAYHEGHTGYARGSHNGKAWLLRTAGDLQARAVLYETQLRACRRL</sequence>
<dbReference type="PROSITE" id="PS51257">
    <property type="entry name" value="PROKAR_LIPOPROTEIN"/>
    <property type="match status" value="1"/>
</dbReference>
<organism evidence="3 4">
    <name type="scientific">Arenibacterium halophilum</name>
    <dbReference type="NCBI Taxonomy" id="2583821"/>
    <lineage>
        <taxon>Bacteria</taxon>
        <taxon>Pseudomonadati</taxon>
        <taxon>Pseudomonadota</taxon>
        <taxon>Alphaproteobacteria</taxon>
        <taxon>Rhodobacterales</taxon>
        <taxon>Paracoccaceae</taxon>
        <taxon>Arenibacterium</taxon>
    </lineage>
</organism>
<dbReference type="SUPFAM" id="SSF53955">
    <property type="entry name" value="Lysozyme-like"/>
    <property type="match status" value="1"/>
</dbReference>
<proteinExistence type="predicted"/>
<evidence type="ECO:0000259" key="2">
    <source>
        <dbReference type="Pfam" id="PF19489"/>
    </source>
</evidence>
<dbReference type="Proteomes" id="UP001191082">
    <property type="component" value="Unassembled WGS sequence"/>
</dbReference>
<protein>
    <submittedName>
        <fullName evidence="3">Lytic transglycosylase</fullName>
    </submittedName>
</protein>
<accession>A0ABY2X4Y2</accession>
<evidence type="ECO:0000313" key="3">
    <source>
        <dbReference type="EMBL" id="TMV10501.1"/>
    </source>
</evidence>
<reference evidence="3 4" key="1">
    <citation type="submission" date="2019-05" db="EMBL/GenBank/DDBJ databases">
        <title>Marivita sp. nov. isolated from sea sediment.</title>
        <authorList>
            <person name="Kim W."/>
        </authorList>
    </citation>
    <scope>NUCLEOTIDE SEQUENCE [LARGE SCALE GENOMIC DNA]</scope>
    <source>
        <strain evidence="3 4">CAU 1492</strain>
    </source>
</reference>
<name>A0ABY2X4Y2_9RHOB</name>
<keyword evidence="1" id="KW-0732">Signal</keyword>
<gene>
    <name evidence="3" type="ORF">FGK64_17105</name>
</gene>
<evidence type="ECO:0000256" key="1">
    <source>
        <dbReference type="SAM" id="SignalP"/>
    </source>
</evidence>
<evidence type="ECO:0000313" key="4">
    <source>
        <dbReference type="Proteomes" id="UP001191082"/>
    </source>
</evidence>